<feature type="domain" description="Phosphodiester glycosidase" evidence="1">
    <location>
        <begin position="117"/>
        <end position="317"/>
    </location>
</feature>
<dbReference type="PANTHER" id="PTHR40446:SF2">
    <property type="entry name" value="N-ACETYLGLUCOSAMINE-1-PHOSPHODIESTER ALPHA-N-ACETYLGLUCOSAMINIDASE"/>
    <property type="match status" value="1"/>
</dbReference>
<organism evidence="2 3">
    <name type="scientific">Sphingobacterium suaedae</name>
    <dbReference type="NCBI Taxonomy" id="1686402"/>
    <lineage>
        <taxon>Bacteria</taxon>
        <taxon>Pseudomonadati</taxon>
        <taxon>Bacteroidota</taxon>
        <taxon>Sphingobacteriia</taxon>
        <taxon>Sphingobacteriales</taxon>
        <taxon>Sphingobacteriaceae</taxon>
        <taxon>Sphingobacterium</taxon>
    </lineage>
</organism>
<dbReference type="PROSITE" id="PS51257">
    <property type="entry name" value="PROKAR_LIPOPROTEIN"/>
    <property type="match status" value="1"/>
</dbReference>
<dbReference type="RefSeq" id="WP_380905819.1">
    <property type="nucleotide sequence ID" value="NZ_JBHUEG010000012.1"/>
</dbReference>
<dbReference type="GO" id="GO:0016798">
    <property type="term" value="F:hydrolase activity, acting on glycosyl bonds"/>
    <property type="evidence" value="ECO:0007669"/>
    <property type="project" value="UniProtKB-KW"/>
</dbReference>
<dbReference type="Proteomes" id="UP001597545">
    <property type="component" value="Unassembled WGS sequence"/>
</dbReference>
<proteinExistence type="predicted"/>
<protein>
    <submittedName>
        <fullName evidence="2">Phosphodiester glycosidase family protein</fullName>
    </submittedName>
</protein>
<evidence type="ECO:0000259" key="1">
    <source>
        <dbReference type="Pfam" id="PF09992"/>
    </source>
</evidence>
<comment type="caution">
    <text evidence="2">The sequence shown here is derived from an EMBL/GenBank/DDBJ whole genome shotgun (WGS) entry which is preliminary data.</text>
</comment>
<keyword evidence="2" id="KW-0326">Glycosidase</keyword>
<accession>A0ABW5KKN9</accession>
<keyword evidence="2" id="KW-0378">Hydrolase</keyword>
<sequence>MKRTIAYIGLIITLYSVTGCSKRFLDNSAYENLLPEVKEPAPPLSNETLKDRDGWVIDTMDNGLIHYQFSKYIQTQTANQFVNVVEVDLTDPEYELEFIHLGAQDTLSAVAANRDAIIGINGTYEADASFIKTNGTTHSGITLSPGHLRFWKHEGAISYNSGQDLTIGYGTKDGYAVSPYLNIFSGAPMLVDNYQKVGEDFIGDVSGINLNNLDYEDYRRHQGVRHPRTVIALTEDNKLLLVTIDGRFPASAGMTAKEVTQFMTTYFSPQYALNMDGGGSSTMYVKEKGYKGVVNYPTDNGVRDHYGQRMLRTFILVKKKGQDGDTFAGGDGTQGNPYLIATAAHLQNMHTLNWSNSESNPYYFKLTSDIDMAGRNWIPLNNVDPYAKYLHVDGDGHVIKNLKVAKSSYGSFFGVLFGSCRNLGLVNVDIESSNGAGAFGGYLGLRSPDKAAKTGLLENCFSTGKVTGTDAVGGLIGNLGKPYSGQPSKIMNCFSSAEVIATNAGSSNSRAGGLVGIIYDGGVVENGFSSGKVLSNTSSGKGAGGVVGWADSKFKGLVSFNSSVSNVGDGTAGRISSAMGLVNGVIAQGENCWASADVVVMKSGLPVPASAYVTGEVTVKETAFDGETKTDTFLRDMNNYNSVLGWKLGPNNPWASTTDAKGRPILQWLFLRGDYADYY</sequence>
<name>A0ABW5KKN9_9SPHI</name>
<reference evidence="3" key="1">
    <citation type="journal article" date="2019" name="Int. J. Syst. Evol. Microbiol.">
        <title>The Global Catalogue of Microorganisms (GCM) 10K type strain sequencing project: providing services to taxonomists for standard genome sequencing and annotation.</title>
        <authorList>
            <consortium name="The Broad Institute Genomics Platform"/>
            <consortium name="The Broad Institute Genome Sequencing Center for Infectious Disease"/>
            <person name="Wu L."/>
            <person name="Ma J."/>
        </authorList>
    </citation>
    <scope>NUCLEOTIDE SEQUENCE [LARGE SCALE GENOMIC DNA]</scope>
    <source>
        <strain evidence="3">KCTC 42662</strain>
    </source>
</reference>
<dbReference type="InterPro" id="IPR018711">
    <property type="entry name" value="NAGPA"/>
</dbReference>
<dbReference type="Pfam" id="PF09992">
    <property type="entry name" value="NAGPA"/>
    <property type="match status" value="1"/>
</dbReference>
<evidence type="ECO:0000313" key="2">
    <source>
        <dbReference type="EMBL" id="MFD2549502.1"/>
    </source>
</evidence>
<gene>
    <name evidence="2" type="ORF">ACFSR5_17770</name>
</gene>
<dbReference type="EMBL" id="JBHULR010000015">
    <property type="protein sequence ID" value="MFD2549502.1"/>
    <property type="molecule type" value="Genomic_DNA"/>
</dbReference>
<keyword evidence="3" id="KW-1185">Reference proteome</keyword>
<dbReference type="PANTHER" id="PTHR40446">
    <property type="entry name" value="N-ACETYLGLUCOSAMINE-1-PHOSPHODIESTER ALPHA-N-ACETYLGLUCOSAMINIDASE"/>
    <property type="match status" value="1"/>
</dbReference>
<dbReference type="Gene3D" id="2.160.20.110">
    <property type="match status" value="1"/>
</dbReference>
<evidence type="ECO:0000313" key="3">
    <source>
        <dbReference type="Proteomes" id="UP001597545"/>
    </source>
</evidence>